<organism evidence="1 2">
    <name type="scientific">Candidatus Segetimicrobium genomatis</name>
    <dbReference type="NCBI Taxonomy" id="2569760"/>
    <lineage>
        <taxon>Bacteria</taxon>
        <taxon>Bacillati</taxon>
        <taxon>Candidatus Sysuimicrobiota</taxon>
        <taxon>Candidatus Sysuimicrobiia</taxon>
        <taxon>Candidatus Sysuimicrobiales</taxon>
        <taxon>Candidatus Segetimicrobiaceae</taxon>
        <taxon>Candidatus Segetimicrobium</taxon>
    </lineage>
</organism>
<keyword evidence="1" id="KW-0808">Transferase</keyword>
<evidence type="ECO:0000313" key="1">
    <source>
        <dbReference type="EMBL" id="TMI78126.1"/>
    </source>
</evidence>
<dbReference type="Proteomes" id="UP000320048">
    <property type="component" value="Unassembled WGS sequence"/>
</dbReference>
<evidence type="ECO:0000313" key="2">
    <source>
        <dbReference type="Proteomes" id="UP000320048"/>
    </source>
</evidence>
<proteinExistence type="predicted"/>
<gene>
    <name evidence="1" type="ORF">E6H04_12970</name>
</gene>
<dbReference type="SUPFAM" id="SSF100950">
    <property type="entry name" value="NagB/RpiA/CoA transferase-like"/>
    <property type="match status" value="1"/>
</dbReference>
<dbReference type="GO" id="GO:0016740">
    <property type="term" value="F:transferase activity"/>
    <property type="evidence" value="ECO:0007669"/>
    <property type="project" value="UniProtKB-KW"/>
</dbReference>
<accession>A0A537J4Z2</accession>
<protein>
    <submittedName>
        <fullName evidence="1">Glutaconate CoA-transferase</fullName>
    </submittedName>
</protein>
<dbReference type="InterPro" id="IPR037171">
    <property type="entry name" value="NagB/RpiA_transferase-like"/>
</dbReference>
<feature type="non-terminal residue" evidence="1">
    <location>
        <position position="77"/>
    </location>
</feature>
<name>A0A537J4Z2_9BACT</name>
<dbReference type="EMBL" id="VBAO01000401">
    <property type="protein sequence ID" value="TMI78126.1"/>
    <property type="molecule type" value="Genomic_DNA"/>
</dbReference>
<dbReference type="AlphaFoldDB" id="A0A537J4Z2"/>
<dbReference type="Gene3D" id="3.40.1080.10">
    <property type="entry name" value="Glutaconate Coenzyme A-transferase"/>
    <property type="match status" value="1"/>
</dbReference>
<sequence>MGPGASEWMAVALARTIRDGEVVAQGVNSVLASLGILLARATHAPSLTWITIAGGIDPVLSELPDSSASPAWLAGSC</sequence>
<comment type="caution">
    <text evidence="1">The sequence shown here is derived from an EMBL/GenBank/DDBJ whole genome shotgun (WGS) entry which is preliminary data.</text>
</comment>
<reference evidence="1 2" key="1">
    <citation type="journal article" date="2019" name="Nat. Microbiol.">
        <title>Mediterranean grassland soil C-N compound turnover is dependent on rainfall and depth, and is mediated by genomically divergent microorganisms.</title>
        <authorList>
            <person name="Diamond S."/>
            <person name="Andeer P.F."/>
            <person name="Li Z."/>
            <person name="Crits-Christoph A."/>
            <person name="Burstein D."/>
            <person name="Anantharaman K."/>
            <person name="Lane K.R."/>
            <person name="Thomas B.C."/>
            <person name="Pan C."/>
            <person name="Northen T.R."/>
            <person name="Banfield J.F."/>
        </authorList>
    </citation>
    <scope>NUCLEOTIDE SEQUENCE [LARGE SCALE GENOMIC DNA]</scope>
    <source>
        <strain evidence="1">NP_7</strain>
    </source>
</reference>